<sequence length="89" mass="10665">MIPTCYLPREATVTMRDLTQHIESNNIQFFKDELPKRHKFIIQPFVIRLMMDMKRYELIDLIIQYVEENNIDLGWKLPQKVIMPGNVSN</sequence>
<proteinExistence type="predicted"/>
<reference evidence="1" key="1">
    <citation type="journal article" date="2020" name="Nature">
        <title>Giant virus diversity and host interactions through global metagenomics.</title>
        <authorList>
            <person name="Schulz F."/>
            <person name="Roux S."/>
            <person name="Paez-Espino D."/>
            <person name="Jungbluth S."/>
            <person name="Walsh D.A."/>
            <person name="Denef V.J."/>
            <person name="McMahon K.D."/>
            <person name="Konstantinidis K.T."/>
            <person name="Eloe-Fadrosh E.A."/>
            <person name="Kyrpides N.C."/>
            <person name="Woyke T."/>
        </authorList>
    </citation>
    <scope>NUCLEOTIDE SEQUENCE</scope>
    <source>
        <strain evidence="1">GVMAG-M-3300017651-5</strain>
    </source>
</reference>
<evidence type="ECO:0008006" key="2">
    <source>
        <dbReference type="Google" id="ProtNLM"/>
    </source>
</evidence>
<organism evidence="1">
    <name type="scientific">viral metagenome</name>
    <dbReference type="NCBI Taxonomy" id="1070528"/>
    <lineage>
        <taxon>unclassified sequences</taxon>
        <taxon>metagenomes</taxon>
        <taxon>organismal metagenomes</taxon>
    </lineage>
</organism>
<dbReference type="EMBL" id="MN739196">
    <property type="protein sequence ID" value="QHS93096.1"/>
    <property type="molecule type" value="Genomic_DNA"/>
</dbReference>
<evidence type="ECO:0000313" key="1">
    <source>
        <dbReference type="EMBL" id="QHS93096.1"/>
    </source>
</evidence>
<name>A0A6C0BLN0_9ZZZZ</name>
<protein>
    <recommendedName>
        <fullName evidence="2">NET domain-containing protein</fullName>
    </recommendedName>
</protein>
<dbReference type="AlphaFoldDB" id="A0A6C0BLN0"/>
<accession>A0A6C0BLN0</accession>